<evidence type="ECO:0000256" key="6">
    <source>
        <dbReference type="ARBA" id="ARBA00022729"/>
    </source>
</evidence>
<evidence type="ECO:0000256" key="13">
    <source>
        <dbReference type="HAMAP-Rule" id="MF_00233"/>
    </source>
</evidence>
<dbReference type="Gene3D" id="2.50.20.10">
    <property type="entry name" value="Lipoprotein localisation LolA/LolB/LppX"/>
    <property type="match status" value="1"/>
</dbReference>
<comment type="similarity">
    <text evidence="2 13">Belongs to the LolB family.</text>
</comment>
<dbReference type="GO" id="GO:0009279">
    <property type="term" value="C:cell outer membrane"/>
    <property type="evidence" value="ECO:0007669"/>
    <property type="project" value="UniProtKB-SubCell"/>
</dbReference>
<comment type="function">
    <text evidence="13">Plays a critical role in the incorporation of lipoproteins in the outer membrane after they are released by the LolA protein.</text>
</comment>
<evidence type="ECO:0000256" key="2">
    <source>
        <dbReference type="ARBA" id="ARBA00009696"/>
    </source>
</evidence>
<keyword evidence="12 14" id="KW-0449">Lipoprotein</keyword>
<dbReference type="AlphaFoldDB" id="A0A7Y3TYK4"/>
<comment type="subcellular location">
    <subcellularLocation>
        <location evidence="1">Cell outer membrane</location>
        <topology evidence="1">Lipid-anchor</topology>
    </subcellularLocation>
</comment>
<keyword evidence="7 13" id="KW-0653">Protein transport</keyword>
<dbReference type="HAMAP" id="MF_00233">
    <property type="entry name" value="LolB"/>
    <property type="match status" value="1"/>
</dbReference>
<keyword evidence="9" id="KW-0564">Palmitate</keyword>
<evidence type="ECO:0000256" key="8">
    <source>
        <dbReference type="ARBA" id="ARBA00023136"/>
    </source>
</evidence>
<dbReference type="SUPFAM" id="SSF89392">
    <property type="entry name" value="Prokaryotic lipoproteins and lipoprotein localization factors"/>
    <property type="match status" value="1"/>
</dbReference>
<evidence type="ECO:0000256" key="3">
    <source>
        <dbReference type="ARBA" id="ARBA00011245"/>
    </source>
</evidence>
<comment type="caution">
    <text evidence="14">The sequence shown here is derived from an EMBL/GenBank/DDBJ whole genome shotgun (WGS) entry which is preliminary data.</text>
</comment>
<evidence type="ECO:0000256" key="10">
    <source>
        <dbReference type="ARBA" id="ARBA00023186"/>
    </source>
</evidence>
<evidence type="ECO:0000313" key="15">
    <source>
        <dbReference type="Proteomes" id="UP000588806"/>
    </source>
</evidence>
<dbReference type="GO" id="GO:0015031">
    <property type="term" value="P:protein transport"/>
    <property type="evidence" value="ECO:0007669"/>
    <property type="project" value="UniProtKB-KW"/>
</dbReference>
<proteinExistence type="inferred from homology"/>
<sequence length="213" mass="24303">MPTLAIPHILRRFSPSGFTTIMLSLALLTGCATSTPVDDGSRQSGQWESQQASLEALETWKLAGKAGLRSPEENTSANLDWNQYPHYFRLLVSGPFGGGRTVLEGREGRFNLTNNEGRFEAESPEALMEKQLGWSLPVSAMPFWVRGLPDEERSYQLETDELGFPSHLTQDGWTIDYRDWERVDNLWLPRRLVMEYDEVRITLVINQWQPDSQ</sequence>
<evidence type="ECO:0000256" key="9">
    <source>
        <dbReference type="ARBA" id="ARBA00023139"/>
    </source>
</evidence>
<dbReference type="NCBIfam" id="TIGR00548">
    <property type="entry name" value="lolB"/>
    <property type="match status" value="1"/>
</dbReference>
<dbReference type="InterPro" id="IPR029046">
    <property type="entry name" value="LolA/LolB/LppX"/>
</dbReference>
<evidence type="ECO:0000256" key="4">
    <source>
        <dbReference type="ARBA" id="ARBA00016202"/>
    </source>
</evidence>
<dbReference type="Pfam" id="PF03550">
    <property type="entry name" value="LolB"/>
    <property type="match status" value="1"/>
</dbReference>
<keyword evidence="8 13" id="KW-0472">Membrane</keyword>
<dbReference type="Proteomes" id="UP000588806">
    <property type="component" value="Unassembled WGS sequence"/>
</dbReference>
<dbReference type="CDD" id="cd16326">
    <property type="entry name" value="LolB"/>
    <property type="match status" value="1"/>
</dbReference>
<evidence type="ECO:0000256" key="12">
    <source>
        <dbReference type="ARBA" id="ARBA00023288"/>
    </source>
</evidence>
<keyword evidence="6" id="KW-0732">Signal</keyword>
<dbReference type="EMBL" id="JABFHI010000007">
    <property type="protein sequence ID" value="NOG32636.1"/>
    <property type="molecule type" value="Genomic_DNA"/>
</dbReference>
<keyword evidence="5 13" id="KW-0813">Transport</keyword>
<protein>
    <recommendedName>
        <fullName evidence="4 13">Outer-membrane lipoprotein LolB</fullName>
    </recommendedName>
</protein>
<reference evidence="14 15" key="2">
    <citation type="submission" date="2020-06" db="EMBL/GenBank/DDBJ databases">
        <title>Halomonas songnenensis sp. nov., a moderately halophilic bacterium isolated from saline and alkaline soils.</title>
        <authorList>
            <person name="Jiang J."/>
            <person name="Pan Y."/>
        </authorList>
    </citation>
    <scope>NUCLEOTIDE SEQUENCE [LARGE SCALE GENOMIC DNA]</scope>
    <source>
        <strain evidence="14 15">TBZ9</strain>
    </source>
</reference>
<dbReference type="InterPro" id="IPR004565">
    <property type="entry name" value="OM_lipoprot_LolB"/>
</dbReference>
<reference evidence="14 15" key="1">
    <citation type="submission" date="2020-05" db="EMBL/GenBank/DDBJ databases">
        <authorList>
            <person name="Ruan W."/>
            <person name="Jeon C.O."/>
            <person name="Chun B.H."/>
        </authorList>
    </citation>
    <scope>NUCLEOTIDE SEQUENCE [LARGE SCALE GENOMIC DNA]</scope>
    <source>
        <strain evidence="14 15">TBZ9</strain>
    </source>
</reference>
<dbReference type="GO" id="GO:0044874">
    <property type="term" value="P:lipoprotein localization to outer membrane"/>
    <property type="evidence" value="ECO:0007669"/>
    <property type="project" value="UniProtKB-UniRule"/>
</dbReference>
<accession>A0A7Y3TYK4</accession>
<evidence type="ECO:0000313" key="14">
    <source>
        <dbReference type="EMBL" id="NOG32636.1"/>
    </source>
</evidence>
<evidence type="ECO:0000256" key="1">
    <source>
        <dbReference type="ARBA" id="ARBA00004459"/>
    </source>
</evidence>
<keyword evidence="11 13" id="KW-0998">Cell outer membrane</keyword>
<keyword evidence="10 13" id="KW-0143">Chaperone</keyword>
<organism evidence="14 15">
    <name type="scientific">Vreelandella azerica</name>
    <dbReference type="NCBI Taxonomy" id="2732867"/>
    <lineage>
        <taxon>Bacteria</taxon>
        <taxon>Pseudomonadati</taxon>
        <taxon>Pseudomonadota</taxon>
        <taxon>Gammaproteobacteria</taxon>
        <taxon>Oceanospirillales</taxon>
        <taxon>Halomonadaceae</taxon>
        <taxon>Vreelandella</taxon>
    </lineage>
</organism>
<comment type="subunit">
    <text evidence="3 13">Monomer.</text>
</comment>
<name>A0A7Y3TYK4_9GAMM</name>
<gene>
    <name evidence="13 14" type="primary">lolB</name>
    <name evidence="14" type="ORF">HLB35_14290</name>
</gene>
<evidence type="ECO:0000256" key="11">
    <source>
        <dbReference type="ARBA" id="ARBA00023237"/>
    </source>
</evidence>
<evidence type="ECO:0000256" key="7">
    <source>
        <dbReference type="ARBA" id="ARBA00022927"/>
    </source>
</evidence>
<evidence type="ECO:0000256" key="5">
    <source>
        <dbReference type="ARBA" id="ARBA00022448"/>
    </source>
</evidence>
<keyword evidence="15" id="KW-1185">Reference proteome</keyword>